<gene>
    <name evidence="2" type="ORF">AZE42_06680</name>
</gene>
<evidence type="ECO:0000313" key="2">
    <source>
        <dbReference type="EMBL" id="OJA20390.1"/>
    </source>
</evidence>
<protein>
    <submittedName>
        <fullName evidence="2">Uncharacterized protein</fullName>
    </submittedName>
</protein>
<organism evidence="2 3">
    <name type="scientific">Rhizopogon vesiculosus</name>
    <dbReference type="NCBI Taxonomy" id="180088"/>
    <lineage>
        <taxon>Eukaryota</taxon>
        <taxon>Fungi</taxon>
        <taxon>Dikarya</taxon>
        <taxon>Basidiomycota</taxon>
        <taxon>Agaricomycotina</taxon>
        <taxon>Agaricomycetes</taxon>
        <taxon>Agaricomycetidae</taxon>
        <taxon>Boletales</taxon>
        <taxon>Suillineae</taxon>
        <taxon>Rhizopogonaceae</taxon>
        <taxon>Rhizopogon</taxon>
    </lineage>
</organism>
<feature type="region of interest" description="Disordered" evidence="1">
    <location>
        <begin position="1"/>
        <end position="31"/>
    </location>
</feature>
<comment type="caution">
    <text evidence="2">The sequence shown here is derived from an EMBL/GenBank/DDBJ whole genome shotgun (WGS) entry which is preliminary data.</text>
</comment>
<accession>A0A1J8QFC2</accession>
<dbReference type="EMBL" id="LVVM01000566">
    <property type="protein sequence ID" value="OJA20390.1"/>
    <property type="molecule type" value="Genomic_DNA"/>
</dbReference>
<name>A0A1J8QFC2_9AGAM</name>
<sequence>MIRVRYLPSSVNRHSVRHPETVHSQTRRLPF</sequence>
<evidence type="ECO:0000313" key="3">
    <source>
        <dbReference type="Proteomes" id="UP000183567"/>
    </source>
</evidence>
<dbReference type="Proteomes" id="UP000183567">
    <property type="component" value="Unassembled WGS sequence"/>
</dbReference>
<proteinExistence type="predicted"/>
<keyword evidence="3" id="KW-1185">Reference proteome</keyword>
<dbReference type="AlphaFoldDB" id="A0A1J8QFC2"/>
<evidence type="ECO:0000256" key="1">
    <source>
        <dbReference type="SAM" id="MobiDB-lite"/>
    </source>
</evidence>
<reference evidence="2 3" key="1">
    <citation type="submission" date="2016-03" db="EMBL/GenBank/DDBJ databases">
        <title>Comparative genomics of the ectomycorrhizal sister species Rhizopogon vinicolor and Rhizopogon vesiculosus (Basidiomycota: Boletales) reveals a divergence of the mating type B locus.</title>
        <authorList>
            <person name="Mujic A.B."/>
            <person name="Kuo A."/>
            <person name="Tritt A."/>
            <person name="Lipzen A."/>
            <person name="Chen C."/>
            <person name="Johnson J."/>
            <person name="Sharma A."/>
            <person name="Barry K."/>
            <person name="Grigoriev I.V."/>
            <person name="Spatafora J.W."/>
        </authorList>
    </citation>
    <scope>NUCLEOTIDE SEQUENCE [LARGE SCALE GENOMIC DNA]</scope>
    <source>
        <strain evidence="2 3">AM-OR11-056</strain>
    </source>
</reference>